<evidence type="ECO:0000256" key="5">
    <source>
        <dbReference type="ARBA" id="ARBA00023136"/>
    </source>
</evidence>
<evidence type="ECO:0000256" key="8">
    <source>
        <dbReference type="SAM" id="Phobius"/>
    </source>
</evidence>
<feature type="transmembrane region" description="Helical" evidence="8">
    <location>
        <begin position="96"/>
        <end position="114"/>
    </location>
</feature>
<dbReference type="PANTHER" id="PTHR48021:SF46">
    <property type="entry name" value="MAJOR FACILITATOR SUPERFAMILY (MFS) PROFILE DOMAIN-CONTAINING PROTEIN"/>
    <property type="match status" value="1"/>
</dbReference>
<evidence type="ECO:0000256" key="1">
    <source>
        <dbReference type="ARBA" id="ARBA00004651"/>
    </source>
</evidence>
<reference evidence="10 11" key="1">
    <citation type="journal article" date="2018" name="Elife">
        <title>Firefly genomes illuminate parallel origins of bioluminescence in beetles.</title>
        <authorList>
            <person name="Fallon T.R."/>
            <person name="Lower S.E."/>
            <person name="Chang C.H."/>
            <person name="Bessho-Uehara M."/>
            <person name="Martin G.J."/>
            <person name="Bewick A.J."/>
            <person name="Behringer M."/>
            <person name="Debat H.J."/>
            <person name="Wong I."/>
            <person name="Day J.C."/>
            <person name="Suvorov A."/>
            <person name="Silva C.J."/>
            <person name="Stanger-Hall K.F."/>
            <person name="Hall D.W."/>
            <person name="Schmitz R.J."/>
            <person name="Nelson D.R."/>
            <person name="Lewis S.M."/>
            <person name="Shigenobu S."/>
            <person name="Bybee S.M."/>
            <person name="Larracuente A.M."/>
            <person name="Oba Y."/>
            <person name="Weng J.K."/>
        </authorList>
    </citation>
    <scope>NUCLEOTIDE SEQUENCE [LARGE SCALE GENOMIC DNA]</scope>
    <source>
        <strain evidence="10">1611_PpyrPB1</strain>
        <tissue evidence="10">Whole body</tissue>
    </source>
</reference>
<evidence type="ECO:0000313" key="11">
    <source>
        <dbReference type="Proteomes" id="UP000327044"/>
    </source>
</evidence>
<feature type="transmembrane region" description="Helical" evidence="8">
    <location>
        <begin position="304"/>
        <end position="323"/>
    </location>
</feature>
<dbReference type="InterPro" id="IPR005829">
    <property type="entry name" value="Sugar_transporter_CS"/>
</dbReference>
<dbReference type="FunFam" id="1.20.1250.20:FF:000055">
    <property type="entry name" value="Facilitated trehalose transporter Tret1-2 homolog"/>
    <property type="match status" value="1"/>
</dbReference>
<dbReference type="SUPFAM" id="SSF103473">
    <property type="entry name" value="MFS general substrate transporter"/>
    <property type="match status" value="1"/>
</dbReference>
<name>A0A5N4AD80_PHOPY</name>
<feature type="transmembrane region" description="Helical" evidence="8">
    <location>
        <begin position="330"/>
        <end position="352"/>
    </location>
</feature>
<evidence type="ECO:0000313" key="10">
    <source>
        <dbReference type="EMBL" id="KAB0795208.1"/>
    </source>
</evidence>
<keyword evidence="3 8" id="KW-0812">Transmembrane</keyword>
<evidence type="ECO:0000256" key="4">
    <source>
        <dbReference type="ARBA" id="ARBA00022989"/>
    </source>
</evidence>
<evidence type="ECO:0000256" key="2">
    <source>
        <dbReference type="ARBA" id="ARBA00022475"/>
    </source>
</evidence>
<feature type="transmembrane region" description="Helical" evidence="8">
    <location>
        <begin position="265"/>
        <end position="284"/>
    </location>
</feature>
<dbReference type="PROSITE" id="PS00216">
    <property type="entry name" value="SUGAR_TRANSPORT_1"/>
    <property type="match status" value="1"/>
</dbReference>
<organism evidence="10 11">
    <name type="scientific">Photinus pyralis</name>
    <name type="common">Common eastern firefly</name>
    <name type="synonym">Lampyris pyralis</name>
    <dbReference type="NCBI Taxonomy" id="7054"/>
    <lineage>
        <taxon>Eukaryota</taxon>
        <taxon>Metazoa</taxon>
        <taxon>Ecdysozoa</taxon>
        <taxon>Arthropoda</taxon>
        <taxon>Hexapoda</taxon>
        <taxon>Insecta</taxon>
        <taxon>Pterygota</taxon>
        <taxon>Neoptera</taxon>
        <taxon>Endopterygota</taxon>
        <taxon>Coleoptera</taxon>
        <taxon>Polyphaga</taxon>
        <taxon>Elateriformia</taxon>
        <taxon>Elateroidea</taxon>
        <taxon>Lampyridae</taxon>
        <taxon>Lampyrinae</taxon>
        <taxon>Photinus</taxon>
    </lineage>
</organism>
<dbReference type="EMBL" id="VVIM01000008">
    <property type="protein sequence ID" value="KAB0795208.1"/>
    <property type="molecule type" value="Genomic_DNA"/>
</dbReference>
<proteinExistence type="inferred from homology"/>
<comment type="caution">
    <text evidence="10">The sequence shown here is derived from an EMBL/GenBank/DDBJ whole genome shotgun (WGS) entry which is preliminary data.</text>
</comment>
<comment type="similarity">
    <text evidence="7">Belongs to the major facilitator superfamily. Sugar transporter (TC 2.A.1.1) family. Trehalose transporter subfamily.</text>
</comment>
<gene>
    <name evidence="10" type="ORF">PPYR_12047</name>
</gene>
<feature type="transmembrane region" description="Helical" evidence="8">
    <location>
        <begin position="429"/>
        <end position="451"/>
    </location>
</feature>
<sequence>MGEYMVNPMTSFTTVGLPVHASNIFTKNYEGGTLCAISDGMQYAWTAPIVPILQRPDSPIPITHTDVVWLESIYMIGGMAGIPFIIYSVDRFGRKATILIGTVQHIVSWIMKAFAPSVEFFYVARFISGFAANVDFVAAPMYISEIADKRVRGFLGSSIYVMMLVGILIIYSVAPFVSIPISSAVGCSFLVVELFVFPFMPESPYYLVSKGKMEAAKKSLQKLRTTTKNIDKEFEEILSMVKRRQSEKEKRSYADLFRIRKNRRAVLIVTTLNCAQHFSSYSVILMNLHSILNDAGSMLSSSNAAIIFSALMLCAALSSSILVDRTGRKMLLCASCCLTGLSILSLAMYFAIKNSGHDVAGYSWVPATSAMCYAVFFKCGMGLIPIVLTAELFPSSVKAMGMATASAMYSVSSVVSIYVYQFLSDQFGMHVPFFIFGFSCFLAAFFTIYFIPETKGKTLAEIQLILSSTKSLSTAIRDIKPGSPEYATLLLKQQQESTA</sequence>
<dbReference type="Gene3D" id="1.20.1250.20">
    <property type="entry name" value="MFS general substrate transporter like domains"/>
    <property type="match status" value="1"/>
</dbReference>
<dbReference type="GO" id="GO:0022857">
    <property type="term" value="F:transmembrane transporter activity"/>
    <property type="evidence" value="ECO:0007669"/>
    <property type="project" value="InterPro"/>
</dbReference>
<dbReference type="InterPro" id="IPR005828">
    <property type="entry name" value="MFS_sugar_transport-like"/>
</dbReference>
<evidence type="ECO:0000256" key="6">
    <source>
        <dbReference type="ARBA" id="ARBA00023180"/>
    </source>
</evidence>
<keyword evidence="4 8" id="KW-1133">Transmembrane helix</keyword>
<dbReference type="GO" id="GO:0005886">
    <property type="term" value="C:plasma membrane"/>
    <property type="evidence" value="ECO:0007669"/>
    <property type="project" value="UniProtKB-SubCell"/>
</dbReference>
<feature type="transmembrane region" description="Helical" evidence="8">
    <location>
        <begin position="364"/>
        <end position="388"/>
    </location>
</feature>
<comment type="subcellular location">
    <subcellularLocation>
        <location evidence="1">Cell membrane</location>
        <topology evidence="1">Multi-pass membrane protein</topology>
    </subcellularLocation>
</comment>
<feature type="transmembrane region" description="Helical" evidence="8">
    <location>
        <begin position="154"/>
        <end position="173"/>
    </location>
</feature>
<keyword evidence="2" id="KW-1003">Cell membrane</keyword>
<dbReference type="Pfam" id="PF00083">
    <property type="entry name" value="Sugar_tr"/>
    <property type="match status" value="1"/>
</dbReference>
<dbReference type="InterPro" id="IPR050549">
    <property type="entry name" value="MFS_Trehalose_Transporter"/>
</dbReference>
<dbReference type="InterPro" id="IPR036259">
    <property type="entry name" value="MFS_trans_sf"/>
</dbReference>
<evidence type="ECO:0000256" key="7">
    <source>
        <dbReference type="ARBA" id="ARBA00024348"/>
    </source>
</evidence>
<protein>
    <recommendedName>
        <fullName evidence="9">Major facilitator superfamily (MFS) profile domain-containing protein</fullName>
    </recommendedName>
</protein>
<accession>A0A5N4AD80</accession>
<feature type="transmembrane region" description="Helical" evidence="8">
    <location>
        <begin position="400"/>
        <end position="423"/>
    </location>
</feature>
<dbReference type="PANTHER" id="PTHR48021">
    <property type="match status" value="1"/>
</dbReference>
<dbReference type="Proteomes" id="UP000327044">
    <property type="component" value="Unassembled WGS sequence"/>
</dbReference>
<evidence type="ECO:0000259" key="9">
    <source>
        <dbReference type="PROSITE" id="PS50850"/>
    </source>
</evidence>
<dbReference type="PROSITE" id="PS50850">
    <property type="entry name" value="MFS"/>
    <property type="match status" value="1"/>
</dbReference>
<keyword evidence="11" id="KW-1185">Reference proteome</keyword>
<dbReference type="AlphaFoldDB" id="A0A5N4AD80"/>
<feature type="transmembrane region" description="Helical" evidence="8">
    <location>
        <begin position="67"/>
        <end position="89"/>
    </location>
</feature>
<feature type="transmembrane region" description="Helical" evidence="8">
    <location>
        <begin position="179"/>
        <end position="200"/>
    </location>
</feature>
<keyword evidence="6" id="KW-0325">Glycoprotein</keyword>
<dbReference type="InterPro" id="IPR020846">
    <property type="entry name" value="MFS_dom"/>
</dbReference>
<feature type="domain" description="Major facilitator superfamily (MFS) profile" evidence="9">
    <location>
        <begin position="16"/>
        <end position="455"/>
    </location>
</feature>
<evidence type="ECO:0000256" key="3">
    <source>
        <dbReference type="ARBA" id="ARBA00022692"/>
    </source>
</evidence>
<dbReference type="InParanoid" id="A0A5N4AD80"/>
<keyword evidence="5 8" id="KW-0472">Membrane</keyword>
<feature type="transmembrane region" description="Helical" evidence="8">
    <location>
        <begin position="120"/>
        <end position="142"/>
    </location>
</feature>